<protein>
    <recommendedName>
        <fullName evidence="4">CARDB domain-containing protein</fullName>
    </recommendedName>
</protein>
<organism evidence="2 3">
    <name type="scientific">Halorubrum tebenquichense DSM 14210</name>
    <dbReference type="NCBI Taxonomy" id="1227485"/>
    <lineage>
        <taxon>Archaea</taxon>
        <taxon>Methanobacteriati</taxon>
        <taxon>Methanobacteriota</taxon>
        <taxon>Stenosarchaea group</taxon>
        <taxon>Halobacteria</taxon>
        <taxon>Halobacteriales</taxon>
        <taxon>Haloferacaceae</taxon>
        <taxon>Halorubrum</taxon>
    </lineage>
</organism>
<dbReference type="AlphaFoldDB" id="M0DYC4"/>
<gene>
    <name evidence="2" type="ORF">C472_01649</name>
</gene>
<accession>M0DYC4</accession>
<feature type="region of interest" description="Disordered" evidence="1">
    <location>
        <begin position="205"/>
        <end position="233"/>
    </location>
</feature>
<reference evidence="2 3" key="1">
    <citation type="journal article" date="2014" name="PLoS Genet.">
        <title>Phylogenetically driven sequencing of extremely halophilic archaea reveals strategies for static and dynamic osmo-response.</title>
        <authorList>
            <person name="Becker E.A."/>
            <person name="Seitzer P.M."/>
            <person name="Tritt A."/>
            <person name="Larsen D."/>
            <person name="Krusor M."/>
            <person name="Yao A.I."/>
            <person name="Wu D."/>
            <person name="Madern D."/>
            <person name="Eisen J.A."/>
            <person name="Darling A.E."/>
            <person name="Facciotti M.T."/>
        </authorList>
    </citation>
    <scope>NUCLEOTIDE SEQUENCE [LARGE SCALE GENOMIC DNA]</scope>
    <source>
        <strain evidence="2 3">DSM 14210</strain>
    </source>
</reference>
<dbReference type="InterPro" id="IPR013783">
    <property type="entry name" value="Ig-like_fold"/>
</dbReference>
<dbReference type="EMBL" id="AOJD01000018">
    <property type="protein sequence ID" value="ELZ40525.1"/>
    <property type="molecule type" value="Genomic_DNA"/>
</dbReference>
<evidence type="ECO:0000313" key="2">
    <source>
        <dbReference type="EMBL" id="ELZ40525.1"/>
    </source>
</evidence>
<comment type="caution">
    <text evidence="2">The sequence shown here is derived from an EMBL/GenBank/DDBJ whole genome shotgun (WGS) entry which is preliminary data.</text>
</comment>
<evidence type="ECO:0000313" key="3">
    <source>
        <dbReference type="Proteomes" id="UP000011523"/>
    </source>
</evidence>
<dbReference type="Proteomes" id="UP000011523">
    <property type="component" value="Unassembled WGS sequence"/>
</dbReference>
<name>M0DYC4_9EURY</name>
<evidence type="ECO:0008006" key="4">
    <source>
        <dbReference type="Google" id="ProtNLM"/>
    </source>
</evidence>
<sequence length="264" mass="29298">MEELTGEAFNKEEWMDIEQFRWIGGEDQDPDDPENYIHKRFRGDDEIDQVVEECFGTLQVDDRFETSRKIYDHLDVPATFRTFEGQPHSPVWEDRLEAAEFHKERIEADFELLHVTLVESDSEAYVGDTVTARVTVENVTDVNSSTTVSFAVDGPAGETTEIETTEVQVDSKSAETVELETVFEETGEFTLRINGTAIEDSVVVTEEPTEEVNGTGSETSSEGDAVTDQGGVAADEAPGFGVVQTLMAVGGIGYLLDRYRSTDD</sequence>
<proteinExistence type="predicted"/>
<dbReference type="PATRIC" id="fig|1227485.3.peg.306"/>
<dbReference type="Gene3D" id="2.60.40.10">
    <property type="entry name" value="Immunoglobulins"/>
    <property type="match status" value="1"/>
</dbReference>
<evidence type="ECO:0000256" key="1">
    <source>
        <dbReference type="SAM" id="MobiDB-lite"/>
    </source>
</evidence>
<keyword evidence="3" id="KW-1185">Reference proteome</keyword>